<dbReference type="EMBL" id="LBZW01000005">
    <property type="protein sequence ID" value="KKR79621.1"/>
    <property type="molecule type" value="Genomic_DNA"/>
</dbReference>
<keyword evidence="1" id="KW-0812">Transmembrane</keyword>
<feature type="transmembrane region" description="Helical" evidence="1">
    <location>
        <begin position="6"/>
        <end position="25"/>
    </location>
</feature>
<name>A0A0G0TXS7_9BACT</name>
<reference evidence="2 3" key="1">
    <citation type="journal article" date="2015" name="Nature">
        <title>rRNA introns, odd ribosomes, and small enigmatic genomes across a large radiation of phyla.</title>
        <authorList>
            <person name="Brown C.T."/>
            <person name="Hug L.A."/>
            <person name="Thomas B.C."/>
            <person name="Sharon I."/>
            <person name="Castelle C.J."/>
            <person name="Singh A."/>
            <person name="Wilkins M.J."/>
            <person name="Williams K.H."/>
            <person name="Banfield J.F."/>
        </authorList>
    </citation>
    <scope>NUCLEOTIDE SEQUENCE [LARGE SCALE GENOMIC DNA]</scope>
</reference>
<keyword evidence="1" id="KW-1133">Transmembrane helix</keyword>
<evidence type="ECO:0000313" key="3">
    <source>
        <dbReference type="Proteomes" id="UP000034749"/>
    </source>
</evidence>
<proteinExistence type="predicted"/>
<gene>
    <name evidence="2" type="ORF">UU24_C0005G0039</name>
</gene>
<organism evidence="2 3">
    <name type="scientific">Candidatus Nomurabacteria bacterium GW2011_GWA2_40_9</name>
    <dbReference type="NCBI Taxonomy" id="1618734"/>
    <lineage>
        <taxon>Bacteria</taxon>
        <taxon>Candidatus Nomuraibacteriota</taxon>
    </lineage>
</organism>
<dbReference type="Proteomes" id="UP000034749">
    <property type="component" value="Unassembled WGS sequence"/>
</dbReference>
<dbReference type="AlphaFoldDB" id="A0A0G0TXS7"/>
<accession>A0A0G0TXS7</accession>
<evidence type="ECO:0000313" key="2">
    <source>
        <dbReference type="EMBL" id="KKR79621.1"/>
    </source>
</evidence>
<keyword evidence="1" id="KW-0472">Membrane</keyword>
<comment type="caution">
    <text evidence="2">The sequence shown here is derived from an EMBL/GenBank/DDBJ whole genome shotgun (WGS) entry which is preliminary data.</text>
</comment>
<sequence length="53" mass="6531">MKTIEFIFFTWVFFGMIVAIIFIFVKYKKPKKIPEANMENFRFVKFKDLFPDE</sequence>
<evidence type="ECO:0000256" key="1">
    <source>
        <dbReference type="SAM" id="Phobius"/>
    </source>
</evidence>
<protein>
    <submittedName>
        <fullName evidence="2">Uncharacterized protein</fullName>
    </submittedName>
</protein>